<evidence type="ECO:0000313" key="3">
    <source>
        <dbReference type="Proteomes" id="UP001600064"/>
    </source>
</evidence>
<proteinExistence type="predicted"/>
<dbReference type="PANTHER" id="PTHR38790">
    <property type="entry name" value="2EXR DOMAIN-CONTAINING PROTEIN-RELATED"/>
    <property type="match status" value="1"/>
</dbReference>
<dbReference type="Proteomes" id="UP001600064">
    <property type="component" value="Unassembled WGS sequence"/>
</dbReference>
<dbReference type="EMBL" id="JAZGUE010000004">
    <property type="protein sequence ID" value="KAL2267301.1"/>
    <property type="molecule type" value="Genomic_DNA"/>
</dbReference>
<dbReference type="PANTHER" id="PTHR38790:SF4">
    <property type="entry name" value="2EXR DOMAIN-CONTAINING PROTEIN"/>
    <property type="match status" value="1"/>
</dbReference>
<evidence type="ECO:0000256" key="1">
    <source>
        <dbReference type="SAM" id="MobiDB-lite"/>
    </source>
</evidence>
<gene>
    <name evidence="2" type="ORF">VTJ83DRAFT_4578</name>
</gene>
<reference evidence="2 3" key="1">
    <citation type="journal article" date="2024" name="Commun. Biol.">
        <title>Comparative genomic analysis of thermophilic fungi reveals convergent evolutionary adaptations and gene losses.</title>
        <authorList>
            <person name="Steindorff A.S."/>
            <person name="Aguilar-Pontes M.V."/>
            <person name="Robinson A.J."/>
            <person name="Andreopoulos B."/>
            <person name="LaButti K."/>
            <person name="Kuo A."/>
            <person name="Mondo S."/>
            <person name="Riley R."/>
            <person name="Otillar R."/>
            <person name="Haridas S."/>
            <person name="Lipzen A."/>
            <person name="Grimwood J."/>
            <person name="Schmutz J."/>
            <person name="Clum A."/>
            <person name="Reid I.D."/>
            <person name="Moisan M.C."/>
            <person name="Butler G."/>
            <person name="Nguyen T.T.M."/>
            <person name="Dewar K."/>
            <person name="Conant G."/>
            <person name="Drula E."/>
            <person name="Henrissat B."/>
            <person name="Hansel C."/>
            <person name="Singer S."/>
            <person name="Hutchinson M.I."/>
            <person name="de Vries R.P."/>
            <person name="Natvig D.O."/>
            <person name="Powell A.J."/>
            <person name="Tsang A."/>
            <person name="Grigoriev I.V."/>
        </authorList>
    </citation>
    <scope>NUCLEOTIDE SEQUENCE [LARGE SCALE GENOMIC DNA]</scope>
    <source>
        <strain evidence="2 3">ATCC 22073</strain>
    </source>
</reference>
<dbReference type="GeneID" id="98125726"/>
<protein>
    <submittedName>
        <fullName evidence="2">Uncharacterized protein</fullName>
    </submittedName>
</protein>
<accession>A0ABR4DAD3</accession>
<evidence type="ECO:0000313" key="2">
    <source>
        <dbReference type="EMBL" id="KAL2267301.1"/>
    </source>
</evidence>
<keyword evidence="3" id="KW-1185">Reference proteome</keyword>
<dbReference type="RefSeq" id="XP_070866028.1">
    <property type="nucleotide sequence ID" value="XM_071011082.1"/>
</dbReference>
<sequence>MSAPQQESRLLSLPAELRNLIYEHIFAPLDAPMVSFKLERRPAGGGGGGGDDDDRPRLRPTFERPPHWLALFYTCRQTYTETVPFVMFGPVQFGSFLLSPEEQLDKAQCFFQTVGRRNAAFLTMASVGFPELRLIRGGGDAENSPRGNAEGEIRGVELARADLDLLRALQEYCPKLRYLGFVVYPKAQVHLLKAWVTMNEDVWDDVKRAMTQLDAELQKFPLLLRSDVVMVRHSDLKNNTNSIGYGLYKLMDSFSWRLLGTSGADLS</sequence>
<comment type="caution">
    <text evidence="2">The sequence shown here is derived from an EMBL/GenBank/DDBJ whole genome shotgun (WGS) entry which is preliminary data.</text>
</comment>
<name>A0ABR4DAD3_9PEZI</name>
<organism evidence="2 3">
    <name type="scientific">Remersonia thermophila</name>
    <dbReference type="NCBI Taxonomy" id="72144"/>
    <lineage>
        <taxon>Eukaryota</taxon>
        <taxon>Fungi</taxon>
        <taxon>Dikarya</taxon>
        <taxon>Ascomycota</taxon>
        <taxon>Pezizomycotina</taxon>
        <taxon>Sordariomycetes</taxon>
        <taxon>Sordariomycetidae</taxon>
        <taxon>Sordariales</taxon>
        <taxon>Sordariales incertae sedis</taxon>
        <taxon>Remersonia</taxon>
    </lineage>
</organism>
<feature type="region of interest" description="Disordered" evidence="1">
    <location>
        <begin position="40"/>
        <end position="60"/>
    </location>
</feature>